<reference evidence="2 3" key="1">
    <citation type="submission" date="2018-09" db="EMBL/GenBank/DDBJ databases">
        <authorList>
            <person name="Livingstone P.G."/>
            <person name="Whitworth D.E."/>
        </authorList>
    </citation>
    <scope>NUCLEOTIDE SEQUENCE [LARGE SCALE GENOMIC DNA]</scope>
    <source>
        <strain evidence="2 3">CA031B</strain>
    </source>
</reference>
<gene>
    <name evidence="2" type="ORF">D7Y13_01440</name>
</gene>
<comment type="caution">
    <text evidence="2">The sequence shown here is derived from an EMBL/GenBank/DDBJ whole genome shotgun (WGS) entry which is preliminary data.</text>
</comment>
<evidence type="ECO:0000313" key="3">
    <source>
        <dbReference type="Proteomes" id="UP000278907"/>
    </source>
</evidence>
<organism evidence="2 3">
    <name type="scientific">Corallococcus praedator</name>
    <dbReference type="NCBI Taxonomy" id="2316724"/>
    <lineage>
        <taxon>Bacteria</taxon>
        <taxon>Pseudomonadati</taxon>
        <taxon>Myxococcota</taxon>
        <taxon>Myxococcia</taxon>
        <taxon>Myxococcales</taxon>
        <taxon>Cystobacterineae</taxon>
        <taxon>Myxococcaceae</taxon>
        <taxon>Corallococcus</taxon>
    </lineage>
</organism>
<feature type="region of interest" description="Disordered" evidence="1">
    <location>
        <begin position="38"/>
        <end position="64"/>
    </location>
</feature>
<accession>A0ABX9QQX3</accession>
<evidence type="ECO:0000313" key="2">
    <source>
        <dbReference type="EMBL" id="RKI17121.1"/>
    </source>
</evidence>
<dbReference type="Proteomes" id="UP000278907">
    <property type="component" value="Unassembled WGS sequence"/>
</dbReference>
<sequence>MHGVVKLTGQSPEAVRGWDWEDVVHLLALCALEVDEARSARTHGPAAPSGPQTTTTVFKKRPKR</sequence>
<protein>
    <submittedName>
        <fullName evidence="2">Uncharacterized protein</fullName>
    </submittedName>
</protein>
<evidence type="ECO:0000256" key="1">
    <source>
        <dbReference type="SAM" id="MobiDB-lite"/>
    </source>
</evidence>
<keyword evidence="3" id="KW-1185">Reference proteome</keyword>
<name>A0ABX9QQX3_9BACT</name>
<proteinExistence type="predicted"/>
<dbReference type="EMBL" id="RAWI01000005">
    <property type="protein sequence ID" value="RKI17121.1"/>
    <property type="molecule type" value="Genomic_DNA"/>
</dbReference>